<feature type="region of interest" description="Disordered" evidence="1">
    <location>
        <begin position="1"/>
        <end position="25"/>
    </location>
</feature>
<accession>A0A0E9RWC8</accession>
<evidence type="ECO:0000256" key="1">
    <source>
        <dbReference type="SAM" id="MobiDB-lite"/>
    </source>
</evidence>
<evidence type="ECO:0000313" key="2">
    <source>
        <dbReference type="EMBL" id="JAH32720.1"/>
    </source>
</evidence>
<dbReference type="AlphaFoldDB" id="A0A0E9RWC8"/>
<reference evidence="2" key="2">
    <citation type="journal article" date="2015" name="Fish Shellfish Immunol.">
        <title>Early steps in the European eel (Anguilla anguilla)-Vibrio vulnificus interaction in the gills: Role of the RtxA13 toxin.</title>
        <authorList>
            <person name="Callol A."/>
            <person name="Pajuelo D."/>
            <person name="Ebbesson L."/>
            <person name="Teles M."/>
            <person name="MacKenzie S."/>
            <person name="Amaro C."/>
        </authorList>
    </citation>
    <scope>NUCLEOTIDE SEQUENCE</scope>
</reference>
<proteinExistence type="predicted"/>
<name>A0A0E9RWC8_ANGAN</name>
<organism evidence="2">
    <name type="scientific">Anguilla anguilla</name>
    <name type="common">European freshwater eel</name>
    <name type="synonym">Muraena anguilla</name>
    <dbReference type="NCBI Taxonomy" id="7936"/>
    <lineage>
        <taxon>Eukaryota</taxon>
        <taxon>Metazoa</taxon>
        <taxon>Chordata</taxon>
        <taxon>Craniata</taxon>
        <taxon>Vertebrata</taxon>
        <taxon>Euteleostomi</taxon>
        <taxon>Actinopterygii</taxon>
        <taxon>Neopterygii</taxon>
        <taxon>Teleostei</taxon>
        <taxon>Anguilliformes</taxon>
        <taxon>Anguillidae</taxon>
        <taxon>Anguilla</taxon>
    </lineage>
</organism>
<protein>
    <submittedName>
        <fullName evidence="2">Uncharacterized protein</fullName>
    </submittedName>
</protein>
<sequence length="25" mass="2768">MKVEEAVKTVKEMKGSRVQPDGGYT</sequence>
<feature type="compositionally biased region" description="Basic and acidic residues" evidence="1">
    <location>
        <begin position="1"/>
        <end position="15"/>
    </location>
</feature>
<reference evidence="2" key="1">
    <citation type="submission" date="2014-11" db="EMBL/GenBank/DDBJ databases">
        <authorList>
            <person name="Amaro Gonzalez C."/>
        </authorList>
    </citation>
    <scope>NUCLEOTIDE SEQUENCE</scope>
</reference>
<dbReference type="EMBL" id="GBXM01075857">
    <property type="protein sequence ID" value="JAH32720.1"/>
    <property type="molecule type" value="Transcribed_RNA"/>
</dbReference>